<dbReference type="InterPro" id="IPR014001">
    <property type="entry name" value="Helicase_ATP-bd"/>
</dbReference>
<dbReference type="PROSITE" id="PS51192">
    <property type="entry name" value="HELICASE_ATP_BIND_1"/>
    <property type="match status" value="1"/>
</dbReference>
<keyword evidence="4 9" id="KW-0347">Helicase</keyword>
<keyword evidence="5" id="KW-0067">ATP-binding</keyword>
<dbReference type="InterPro" id="IPR002464">
    <property type="entry name" value="DNA/RNA_helicase_DEAH_CS"/>
</dbReference>
<dbReference type="Pfam" id="PF21010">
    <property type="entry name" value="HA2_C"/>
    <property type="match status" value="1"/>
</dbReference>
<dbReference type="GO" id="GO:0000462">
    <property type="term" value="P:maturation of SSU-rRNA from tricistronic rRNA transcript (SSU-rRNA, 5.8S rRNA, LSU-rRNA)"/>
    <property type="evidence" value="ECO:0007669"/>
    <property type="project" value="TreeGrafter"/>
</dbReference>
<dbReference type="InterPro" id="IPR011545">
    <property type="entry name" value="DEAD/DEAH_box_helicase_dom"/>
</dbReference>
<dbReference type="PANTHER" id="PTHR18934:SF99">
    <property type="entry name" value="ATP-DEPENDENT RNA HELICASE DHX37-RELATED"/>
    <property type="match status" value="1"/>
</dbReference>
<dbReference type="PANTHER" id="PTHR18934">
    <property type="entry name" value="ATP-DEPENDENT RNA HELICASE"/>
    <property type="match status" value="1"/>
</dbReference>
<dbReference type="GO" id="GO:0003724">
    <property type="term" value="F:RNA helicase activity"/>
    <property type="evidence" value="ECO:0007669"/>
    <property type="project" value="UniProtKB-EC"/>
</dbReference>
<dbReference type="EC" id="3.6.4.13" evidence="9"/>
<evidence type="ECO:0000256" key="5">
    <source>
        <dbReference type="ARBA" id="ARBA00022840"/>
    </source>
</evidence>
<feature type="compositionally biased region" description="Acidic residues" evidence="6">
    <location>
        <begin position="269"/>
        <end position="328"/>
    </location>
</feature>
<feature type="domain" description="Helicase ATP-binding" evidence="7">
    <location>
        <begin position="442"/>
        <end position="617"/>
    </location>
</feature>
<dbReference type="PROSITE" id="PS51194">
    <property type="entry name" value="HELICASE_CTER"/>
    <property type="match status" value="1"/>
</dbReference>
<reference evidence="9" key="1">
    <citation type="submission" date="2023-03" db="EMBL/GenBank/DDBJ databases">
        <title>Mating type loci evolution in Malassezia.</title>
        <authorList>
            <person name="Coelho M.A."/>
        </authorList>
    </citation>
    <scope>NUCLEOTIDE SEQUENCE</scope>
    <source>
        <strain evidence="9">CBS 11721</strain>
    </source>
</reference>
<dbReference type="Gene3D" id="3.40.50.300">
    <property type="entry name" value="P-loop containing nucleotide triphosphate hydrolases"/>
    <property type="match status" value="2"/>
</dbReference>
<protein>
    <submittedName>
        <fullName evidence="9">RNA helicase</fullName>
        <ecNumber evidence="9">3.6.4.13</ecNumber>
    </submittedName>
</protein>
<dbReference type="CDD" id="cd18791">
    <property type="entry name" value="SF2_C_RHA"/>
    <property type="match status" value="1"/>
</dbReference>
<dbReference type="InterPro" id="IPR027417">
    <property type="entry name" value="P-loop_NTPase"/>
</dbReference>
<dbReference type="SUPFAM" id="SSF52540">
    <property type="entry name" value="P-loop containing nucleoside triphosphate hydrolases"/>
    <property type="match status" value="1"/>
</dbReference>
<sequence length="1275" mass="139625">MAGPPRRVRYNEKGRQSSVGGSHKGKKASRAKFAQDISSNVEVIDDATRQALAEQERRRREVHSGGDETMKLTSKKRKRLDKFIAAKLRKEEKARLIEKLSKTSQEISDRTELVSAATLGTGRAMRDAERIERMRAMKLKAESFRVEEDEQDADLDERQDRILRAAQRFAPAQADKSAPQKATTKADNTTKRAEAPAKPAQQTQPAKPAQPAAVGSALAVGADGKPAVTMRKRQRKTIRTVEGQSLRDRIRARRFAARESDTDSSFDSSESDEDEQDEDGDSDEDEEIDESEDSDEDDDSEDGDDSNEDEDSDDEDNDDDDIGDDEEEASKRWGIGETERSKGFKQWALEAMDLNAADGRPLEPVQGLVQRVGDLGPQDGRARGPLGQDIASPASVSQFAARYFAEEAENKFKVRHVNVQRSAEAAAAREQLPVVSDEDLILRTILENPVTIVCGETGSGKTTQVPQFLYEAGFGSAGSSNPGMIGITQPRRVAAVSMSKRVGAELGLSRQVSYQIRYDASTSAQTRIKFMTDGVLLRELAQDLLLDKYSVIIVDEAHERSVNTDVLIGMLSRVVRLREERWIRDGSRPLRLVIMSATLRVGDFVENSTLFPKPPPVLHVAARQHPVAVHFNRRTVQDYVGEAIKKTSKIHTRLPPGGVLVFVTGQQEVVTVCRKLAKRYSNQAIAAPKRAVPSAGVADVENEEVDLGTGAAEIPEEVEGDLDSEALDSDDEEEGEFELPPSDAPMHILPLYSLLSSEDQQRVFEPPPEGHRLVVVATNVAETSITIPGITYVVDCGRAKERRTDPQSQVQSYDVAWISKASASQRAGRAGRTGPGHCYRLYSSAVFEEHFSEFSAPEILRTQIDGLVLQMKAMNIDNVANFPFPTPPDRDSLRRAERSLEHLGALERAQAISGGRKVMQARITALGKSMALFPVVPRYAKLLAQGGQQGCMPYAVAIVAAMSVGDVFVREENLAFELPDTDDPAAAKEARRAARSRFYQAMRIFDALGEGMSDVFRLLSAVGAYEHAVSTGGASSFCEQHFLRPKAMDEIHKLRAQLGSLVLASAQLSERDERRVRDPQLSPPNATQLKVLRQLLCAVYIDRVAVRADVVGAPEAELGGPRGAKMASTRGVPYVALGVPGAVYVHPSSGFFHGSPPEWIVFGELQQSSSKTAADEARRVWLKTITKINPAWLPTLGRTLCTFSQPLDTTQTLSQLAQSATTIRKGGSATVRRTVTLVPRYGGALEDGAAGGGIGWELPPIKADQELRDGRWVSV</sequence>
<dbReference type="GO" id="GO:0005730">
    <property type="term" value="C:nucleolus"/>
    <property type="evidence" value="ECO:0007669"/>
    <property type="project" value="TreeGrafter"/>
</dbReference>
<feature type="region of interest" description="Disordered" evidence="6">
    <location>
        <begin position="140"/>
        <end position="337"/>
    </location>
</feature>
<dbReference type="Proteomes" id="UP001219933">
    <property type="component" value="Chromosome 1"/>
</dbReference>
<evidence type="ECO:0000256" key="6">
    <source>
        <dbReference type="SAM" id="MobiDB-lite"/>
    </source>
</evidence>
<name>A0AAF0EPB8_9BASI</name>
<dbReference type="AlphaFoldDB" id="A0AAF0EPB8"/>
<evidence type="ECO:0000256" key="1">
    <source>
        <dbReference type="ARBA" id="ARBA00008792"/>
    </source>
</evidence>
<feature type="domain" description="Helicase C-terminal" evidence="8">
    <location>
        <begin position="635"/>
        <end position="875"/>
    </location>
</feature>
<feature type="region of interest" description="Disordered" evidence="6">
    <location>
        <begin position="1"/>
        <end position="33"/>
    </location>
</feature>
<dbReference type="EMBL" id="CP119877">
    <property type="protein sequence ID" value="WFD34101.1"/>
    <property type="molecule type" value="Genomic_DNA"/>
</dbReference>
<evidence type="ECO:0000259" key="8">
    <source>
        <dbReference type="PROSITE" id="PS51194"/>
    </source>
</evidence>
<dbReference type="PROSITE" id="PS00690">
    <property type="entry name" value="DEAH_ATP_HELICASE"/>
    <property type="match status" value="1"/>
</dbReference>
<feature type="compositionally biased region" description="Low complexity" evidence="6">
    <location>
        <begin position="196"/>
        <end position="213"/>
    </location>
</feature>
<dbReference type="Pfam" id="PF00271">
    <property type="entry name" value="Helicase_C"/>
    <property type="match status" value="1"/>
</dbReference>
<evidence type="ECO:0000259" key="7">
    <source>
        <dbReference type="PROSITE" id="PS51192"/>
    </source>
</evidence>
<dbReference type="GO" id="GO:0005524">
    <property type="term" value="F:ATP binding"/>
    <property type="evidence" value="ECO:0007669"/>
    <property type="project" value="UniProtKB-KW"/>
</dbReference>
<dbReference type="FunFam" id="3.40.50.300:FF:002693">
    <property type="entry name" value="Predicted protein"/>
    <property type="match status" value="1"/>
</dbReference>
<keyword evidence="3 9" id="KW-0378">Hydrolase</keyword>
<evidence type="ECO:0000256" key="3">
    <source>
        <dbReference type="ARBA" id="ARBA00022801"/>
    </source>
</evidence>
<dbReference type="SMART" id="SM00490">
    <property type="entry name" value="HELICc"/>
    <property type="match status" value="1"/>
</dbReference>
<feature type="compositionally biased region" description="Basic and acidic residues" evidence="6">
    <location>
        <begin position="54"/>
        <end position="70"/>
    </location>
</feature>
<gene>
    <name evidence="9" type="primary">ECM16</name>
    <name evidence="9" type="ORF">MCUN1_000933</name>
</gene>
<evidence type="ECO:0000256" key="4">
    <source>
        <dbReference type="ARBA" id="ARBA00022806"/>
    </source>
</evidence>
<dbReference type="SMART" id="SM00847">
    <property type="entry name" value="HA2"/>
    <property type="match status" value="1"/>
</dbReference>
<evidence type="ECO:0000313" key="9">
    <source>
        <dbReference type="EMBL" id="WFD34101.1"/>
    </source>
</evidence>
<proteinExistence type="inferred from homology"/>
<dbReference type="InterPro" id="IPR007502">
    <property type="entry name" value="Helicase-assoc_dom"/>
</dbReference>
<dbReference type="Gene3D" id="1.20.120.1080">
    <property type="match status" value="1"/>
</dbReference>
<dbReference type="Pfam" id="PF00270">
    <property type="entry name" value="DEAD"/>
    <property type="match status" value="1"/>
</dbReference>
<organism evidence="9 10">
    <name type="scientific">Malassezia cuniculi</name>
    <dbReference type="NCBI Taxonomy" id="948313"/>
    <lineage>
        <taxon>Eukaryota</taxon>
        <taxon>Fungi</taxon>
        <taxon>Dikarya</taxon>
        <taxon>Basidiomycota</taxon>
        <taxon>Ustilaginomycotina</taxon>
        <taxon>Malasseziomycetes</taxon>
        <taxon>Malasseziales</taxon>
        <taxon>Malasseziaceae</taxon>
        <taxon>Malassezia</taxon>
    </lineage>
</organism>
<evidence type="ECO:0000313" key="10">
    <source>
        <dbReference type="Proteomes" id="UP001219933"/>
    </source>
</evidence>
<feature type="region of interest" description="Disordered" evidence="6">
    <location>
        <begin position="52"/>
        <end position="74"/>
    </location>
</feature>
<dbReference type="GO" id="GO:0016787">
    <property type="term" value="F:hydrolase activity"/>
    <property type="evidence" value="ECO:0007669"/>
    <property type="project" value="UniProtKB-KW"/>
</dbReference>
<dbReference type="CDD" id="cd17982">
    <property type="entry name" value="DEXHc_DHX37"/>
    <property type="match status" value="1"/>
</dbReference>
<dbReference type="GO" id="GO:0003723">
    <property type="term" value="F:RNA binding"/>
    <property type="evidence" value="ECO:0007669"/>
    <property type="project" value="TreeGrafter"/>
</dbReference>
<keyword evidence="2" id="KW-0547">Nucleotide-binding</keyword>
<dbReference type="InterPro" id="IPR011709">
    <property type="entry name" value="DEAD-box_helicase_OB_fold"/>
</dbReference>
<keyword evidence="10" id="KW-1185">Reference proteome</keyword>
<comment type="similarity">
    <text evidence="1">Belongs to the DEAD box helicase family. DEAH subfamily.</text>
</comment>
<accession>A0AAF0EPB8</accession>
<dbReference type="Pfam" id="PF07717">
    <property type="entry name" value="OB_NTP_bind"/>
    <property type="match status" value="1"/>
</dbReference>
<dbReference type="InterPro" id="IPR001650">
    <property type="entry name" value="Helicase_C-like"/>
</dbReference>
<dbReference type="GO" id="GO:1990904">
    <property type="term" value="C:ribonucleoprotein complex"/>
    <property type="evidence" value="ECO:0007669"/>
    <property type="project" value="UniProtKB-ARBA"/>
</dbReference>
<dbReference type="SMART" id="SM00487">
    <property type="entry name" value="DEXDc"/>
    <property type="match status" value="1"/>
</dbReference>
<evidence type="ECO:0000256" key="2">
    <source>
        <dbReference type="ARBA" id="ARBA00022741"/>
    </source>
</evidence>